<evidence type="ECO:0000256" key="4">
    <source>
        <dbReference type="SAM" id="MobiDB-lite"/>
    </source>
</evidence>
<dbReference type="Proteomes" id="UP000274504">
    <property type="component" value="Unassembled WGS sequence"/>
</dbReference>
<keyword evidence="2 3" id="KW-0694">RNA-binding</keyword>
<proteinExistence type="predicted"/>
<sequence>MILRVKKLKSLKKLTSKENDVKVPNVGELDTDSFSDSDFSVDEVEVAEKKCSAFNDDFLAYCEAEDNYRNTYSYASGSDSEREPETVAPIMTREHQRERRKLEKDRSNRTLFVGNLPTWITKKTLQRLFSRALRDAEIDSTKCKVESVRIRGAVPTAGGKSKQALKRATIRQEFAAGDKHTLIGFVILTSKEGIPVALKLNGHFLAPKDGSSDAGRHIRVDVSNRQKYNNQNSIFIGNLPFSVNEEEVRKTFSHFGEIKGVRLIRDRATGAVKGIGFVEFEDPSSVQLAVRQSAVNSEGSQALSICGRQVRVQVWKSIKKAKEGKGQTRRRFVSKQEEMTTSVGAFRIPTNIRGEAAKKVFIKRALKKRFERKQKAAKSGVVDGGVKKAKNKVKDKVKKPRHRDRARMA</sequence>
<dbReference type="SMART" id="SM00360">
    <property type="entry name" value="RRM"/>
    <property type="match status" value="2"/>
</dbReference>
<evidence type="ECO:0000256" key="2">
    <source>
        <dbReference type="ARBA" id="ARBA00022884"/>
    </source>
</evidence>
<name>A0A3P6XZQ8_HYMDI</name>
<dbReference type="PANTHER" id="PTHR23236:SF119">
    <property type="entry name" value="NUCLEAR RNA-BINDING PROTEIN SART-3"/>
    <property type="match status" value="1"/>
</dbReference>
<dbReference type="InterPro" id="IPR035979">
    <property type="entry name" value="RBD_domain_sf"/>
</dbReference>
<dbReference type="PANTHER" id="PTHR23236">
    <property type="entry name" value="EUKARYOTIC TRANSLATION INITIATION FACTOR 4B/4H"/>
    <property type="match status" value="1"/>
</dbReference>
<accession>A0A3P6XZQ8</accession>
<dbReference type="InterPro" id="IPR000504">
    <property type="entry name" value="RRM_dom"/>
</dbReference>
<organism evidence="6 7">
    <name type="scientific">Hymenolepis diminuta</name>
    <name type="common">Rat tapeworm</name>
    <dbReference type="NCBI Taxonomy" id="6216"/>
    <lineage>
        <taxon>Eukaryota</taxon>
        <taxon>Metazoa</taxon>
        <taxon>Spiralia</taxon>
        <taxon>Lophotrochozoa</taxon>
        <taxon>Platyhelminthes</taxon>
        <taxon>Cestoda</taxon>
        <taxon>Eucestoda</taxon>
        <taxon>Cyclophyllidea</taxon>
        <taxon>Hymenolepididae</taxon>
        <taxon>Hymenolepis</taxon>
    </lineage>
</organism>
<evidence type="ECO:0000313" key="7">
    <source>
        <dbReference type="Proteomes" id="UP000274504"/>
    </source>
</evidence>
<reference evidence="6 7" key="1">
    <citation type="submission" date="2018-11" db="EMBL/GenBank/DDBJ databases">
        <authorList>
            <consortium name="Pathogen Informatics"/>
        </authorList>
    </citation>
    <scope>NUCLEOTIDE SEQUENCE [LARGE SCALE GENOMIC DNA]</scope>
</reference>
<protein>
    <recommendedName>
        <fullName evidence="5">RRM domain-containing protein</fullName>
    </recommendedName>
</protein>
<evidence type="ECO:0000256" key="3">
    <source>
        <dbReference type="PROSITE-ProRule" id="PRU00176"/>
    </source>
</evidence>
<dbReference type="PROSITE" id="PS50102">
    <property type="entry name" value="RRM"/>
    <property type="match status" value="2"/>
</dbReference>
<dbReference type="OrthoDB" id="442677at2759"/>
<feature type="domain" description="RRM" evidence="5">
    <location>
        <begin position="109"/>
        <end position="225"/>
    </location>
</feature>
<dbReference type="AlphaFoldDB" id="A0A3P6XZQ8"/>
<gene>
    <name evidence="6" type="ORF">HDID_LOCUS2320</name>
</gene>
<dbReference type="Gene3D" id="3.30.70.330">
    <property type="match status" value="2"/>
</dbReference>
<dbReference type="SUPFAM" id="SSF54928">
    <property type="entry name" value="RNA-binding domain, RBD"/>
    <property type="match status" value="2"/>
</dbReference>
<keyword evidence="1" id="KW-0677">Repeat</keyword>
<feature type="domain" description="RRM" evidence="5">
    <location>
        <begin position="232"/>
        <end position="317"/>
    </location>
</feature>
<dbReference type="EMBL" id="UYSG01000553">
    <property type="protein sequence ID" value="VDL19781.1"/>
    <property type="molecule type" value="Genomic_DNA"/>
</dbReference>
<feature type="compositionally biased region" description="Basic residues" evidence="4">
    <location>
        <begin position="387"/>
        <end position="409"/>
    </location>
</feature>
<evidence type="ECO:0000313" key="6">
    <source>
        <dbReference type="EMBL" id="VDL19781.1"/>
    </source>
</evidence>
<dbReference type="InterPro" id="IPR012677">
    <property type="entry name" value="Nucleotide-bd_a/b_plait_sf"/>
</dbReference>
<evidence type="ECO:0000259" key="5">
    <source>
        <dbReference type="PROSITE" id="PS50102"/>
    </source>
</evidence>
<dbReference type="GO" id="GO:0003723">
    <property type="term" value="F:RNA binding"/>
    <property type="evidence" value="ECO:0007669"/>
    <property type="project" value="UniProtKB-UniRule"/>
</dbReference>
<feature type="region of interest" description="Disordered" evidence="4">
    <location>
        <begin position="371"/>
        <end position="409"/>
    </location>
</feature>
<dbReference type="Pfam" id="PF00076">
    <property type="entry name" value="RRM_1"/>
    <property type="match status" value="1"/>
</dbReference>
<evidence type="ECO:0000256" key="1">
    <source>
        <dbReference type="ARBA" id="ARBA00022737"/>
    </source>
</evidence>